<evidence type="ECO:0000313" key="2">
    <source>
        <dbReference type="EMBL" id="MES0875146.1"/>
    </source>
</evidence>
<organism evidence="2 3">
    <name type="scientific">Sinimarinibacterium thermocellulolyticum</name>
    <dbReference type="NCBI Taxonomy" id="3170016"/>
    <lineage>
        <taxon>Bacteria</taxon>
        <taxon>Pseudomonadati</taxon>
        <taxon>Pseudomonadota</taxon>
        <taxon>Gammaproteobacteria</taxon>
        <taxon>Nevskiales</taxon>
        <taxon>Nevskiaceae</taxon>
        <taxon>Sinimarinibacterium</taxon>
    </lineage>
</organism>
<evidence type="ECO:0000313" key="3">
    <source>
        <dbReference type="Proteomes" id="UP001465331"/>
    </source>
</evidence>
<evidence type="ECO:0000256" key="1">
    <source>
        <dbReference type="SAM" id="SignalP"/>
    </source>
</evidence>
<feature type="chain" id="PRO_5046277922" description="Secreted protein" evidence="1">
    <location>
        <begin position="20"/>
        <end position="155"/>
    </location>
</feature>
<protein>
    <recommendedName>
        <fullName evidence="4">Secreted protein</fullName>
    </recommendedName>
</protein>
<dbReference type="Proteomes" id="UP001465331">
    <property type="component" value="Unassembled WGS sequence"/>
</dbReference>
<comment type="caution">
    <text evidence="2">The sequence shown here is derived from an EMBL/GenBank/DDBJ whole genome shotgun (WGS) entry which is preliminary data.</text>
</comment>
<keyword evidence="1" id="KW-0732">Signal</keyword>
<reference evidence="2 3" key="1">
    <citation type="submission" date="2024-06" db="EMBL/GenBank/DDBJ databases">
        <authorList>
            <person name="Li Z."/>
            <person name="Jiang Y."/>
        </authorList>
    </citation>
    <scope>NUCLEOTIDE SEQUENCE [LARGE SCALE GENOMIC DNA]</scope>
    <source>
        <strain evidence="2 3">HSW-8</strain>
    </source>
</reference>
<dbReference type="EMBL" id="JBEPIJ010000022">
    <property type="protein sequence ID" value="MES0875146.1"/>
    <property type="molecule type" value="Genomic_DNA"/>
</dbReference>
<proteinExistence type="predicted"/>
<name>A0ABV2AE16_9GAMM</name>
<keyword evidence="3" id="KW-1185">Reference proteome</keyword>
<sequence>MLRTLLWLAGVGLPALASAQTDLERCAAIEAAAERLACFDALTRTPGAREPDAPQVQAGAAPAAVERFGAESLPAAAAAEPVPDRIEARLKGRFAGWGKDTVFELDNGQVWQCRNCREVYHQAESPRVVIRRSFTGVYWLKVEGLNQQAKVRRVK</sequence>
<feature type="signal peptide" evidence="1">
    <location>
        <begin position="1"/>
        <end position="19"/>
    </location>
</feature>
<evidence type="ECO:0008006" key="4">
    <source>
        <dbReference type="Google" id="ProtNLM"/>
    </source>
</evidence>
<accession>A0ABV2AE16</accession>
<dbReference type="RefSeq" id="WP_352890541.1">
    <property type="nucleotide sequence ID" value="NZ_JBEPIJ010000022.1"/>
</dbReference>
<gene>
    <name evidence="2" type="ORF">ABSH63_14175</name>
</gene>